<dbReference type="EMBL" id="QKZT01000023">
    <property type="protein sequence ID" value="PZX47671.1"/>
    <property type="molecule type" value="Genomic_DNA"/>
</dbReference>
<dbReference type="InterPro" id="IPR016181">
    <property type="entry name" value="Acyl_CoA_acyltransferase"/>
</dbReference>
<proteinExistence type="predicted"/>
<dbReference type="InterPro" id="IPR000182">
    <property type="entry name" value="GNAT_dom"/>
</dbReference>
<dbReference type="Gene3D" id="3.40.630.30">
    <property type="match status" value="1"/>
</dbReference>
<reference evidence="2 3" key="1">
    <citation type="submission" date="2018-06" db="EMBL/GenBank/DDBJ databases">
        <title>Genomic Encyclopedia of Archaeal and Bacterial Type Strains, Phase II (KMG-II): from individual species to whole genera.</title>
        <authorList>
            <person name="Goeker M."/>
        </authorList>
    </citation>
    <scope>NUCLEOTIDE SEQUENCE [LARGE SCALE GENOMIC DNA]</scope>
    <source>
        <strain evidence="2 3">DSM 19830</strain>
    </source>
</reference>
<evidence type="ECO:0000313" key="3">
    <source>
        <dbReference type="Proteomes" id="UP000248882"/>
    </source>
</evidence>
<accession>A0A2W7QHV4</accession>
<name>A0A2W7QHV4_9BACT</name>
<gene>
    <name evidence="2" type="ORF">LV85_03861</name>
</gene>
<dbReference type="OrthoDB" id="825269at2"/>
<dbReference type="AlphaFoldDB" id="A0A2W7QHV4"/>
<dbReference type="GO" id="GO:0016747">
    <property type="term" value="F:acyltransferase activity, transferring groups other than amino-acyl groups"/>
    <property type="evidence" value="ECO:0007669"/>
    <property type="project" value="InterPro"/>
</dbReference>
<keyword evidence="3" id="KW-1185">Reference proteome</keyword>
<keyword evidence="2" id="KW-0808">Transferase</keyword>
<dbReference type="RefSeq" id="WP_111322513.1">
    <property type="nucleotide sequence ID" value="NZ_QKZT01000023.1"/>
</dbReference>
<evidence type="ECO:0000313" key="2">
    <source>
        <dbReference type="EMBL" id="PZX47671.1"/>
    </source>
</evidence>
<feature type="domain" description="N-acetyltransferase" evidence="1">
    <location>
        <begin position="69"/>
        <end position="130"/>
    </location>
</feature>
<comment type="caution">
    <text evidence="2">The sequence shown here is derived from an EMBL/GenBank/DDBJ whole genome shotgun (WGS) entry which is preliminary data.</text>
</comment>
<dbReference type="Proteomes" id="UP000248882">
    <property type="component" value="Unassembled WGS sequence"/>
</dbReference>
<evidence type="ECO:0000259" key="1">
    <source>
        <dbReference type="Pfam" id="PF00583"/>
    </source>
</evidence>
<protein>
    <submittedName>
        <fullName evidence="2">Acetyltransferase (GNAT) family protein</fullName>
    </submittedName>
</protein>
<dbReference type="SUPFAM" id="SSF55729">
    <property type="entry name" value="Acyl-CoA N-acyltransferases (Nat)"/>
    <property type="match status" value="1"/>
</dbReference>
<sequence>MGLLNKLKPFPVDLLLYSCTRNSALSDALNKDFPYQIDFSEADSQFIIKEKGNLIHRSKLFTSSLLLKNFGYKQPYIAIGDCFTDDNYRGQGIYPNVLHHILKKFVSTHDVYMLVAPTNTPSIKGMEKAGLIPLARLRCLKIGPIYLNKNTVKID</sequence>
<organism evidence="2 3">
    <name type="scientific">Algoriphagus chordae</name>
    <dbReference type="NCBI Taxonomy" id="237019"/>
    <lineage>
        <taxon>Bacteria</taxon>
        <taxon>Pseudomonadati</taxon>
        <taxon>Bacteroidota</taxon>
        <taxon>Cytophagia</taxon>
        <taxon>Cytophagales</taxon>
        <taxon>Cyclobacteriaceae</taxon>
        <taxon>Algoriphagus</taxon>
    </lineage>
</organism>
<dbReference type="Pfam" id="PF00583">
    <property type="entry name" value="Acetyltransf_1"/>
    <property type="match status" value="1"/>
</dbReference>